<name>A0A517U1N7_9BACT</name>
<evidence type="ECO:0000313" key="3">
    <source>
        <dbReference type="Proteomes" id="UP000317909"/>
    </source>
</evidence>
<evidence type="ECO:0000313" key="2">
    <source>
        <dbReference type="EMBL" id="QDT74530.1"/>
    </source>
</evidence>
<evidence type="ECO:0000256" key="1">
    <source>
        <dbReference type="SAM" id="MobiDB-lite"/>
    </source>
</evidence>
<feature type="compositionally biased region" description="Polar residues" evidence="1">
    <location>
        <begin position="19"/>
        <end position="30"/>
    </location>
</feature>
<feature type="compositionally biased region" description="Basic residues" evidence="1">
    <location>
        <begin position="1"/>
        <end position="11"/>
    </location>
</feature>
<dbReference type="KEGG" id="llh:I41_37270"/>
<reference evidence="2 3" key="1">
    <citation type="submission" date="2019-02" db="EMBL/GenBank/DDBJ databases">
        <title>Deep-cultivation of Planctomycetes and their phenomic and genomic characterization uncovers novel biology.</title>
        <authorList>
            <person name="Wiegand S."/>
            <person name="Jogler M."/>
            <person name="Boedeker C."/>
            <person name="Pinto D."/>
            <person name="Vollmers J."/>
            <person name="Rivas-Marin E."/>
            <person name="Kohn T."/>
            <person name="Peeters S.H."/>
            <person name="Heuer A."/>
            <person name="Rast P."/>
            <person name="Oberbeckmann S."/>
            <person name="Bunk B."/>
            <person name="Jeske O."/>
            <person name="Meyerdierks A."/>
            <person name="Storesund J.E."/>
            <person name="Kallscheuer N."/>
            <person name="Luecker S."/>
            <person name="Lage O.M."/>
            <person name="Pohl T."/>
            <person name="Merkel B.J."/>
            <person name="Hornburger P."/>
            <person name="Mueller R.-W."/>
            <person name="Bruemmer F."/>
            <person name="Labrenz M."/>
            <person name="Spormann A.M."/>
            <person name="Op den Camp H."/>
            <person name="Overmann J."/>
            <person name="Amann R."/>
            <person name="Jetten M.S.M."/>
            <person name="Mascher T."/>
            <person name="Medema M.H."/>
            <person name="Devos D.P."/>
            <person name="Kaster A.-K."/>
            <person name="Ovreas L."/>
            <person name="Rohde M."/>
            <person name="Galperin M.Y."/>
            <person name="Jogler C."/>
        </authorList>
    </citation>
    <scope>NUCLEOTIDE SEQUENCE [LARGE SCALE GENOMIC DNA]</scope>
    <source>
        <strain evidence="2 3">I41</strain>
    </source>
</reference>
<feature type="compositionally biased region" description="Polar residues" evidence="1">
    <location>
        <begin position="169"/>
        <end position="181"/>
    </location>
</feature>
<proteinExistence type="predicted"/>
<keyword evidence="3" id="KW-1185">Reference proteome</keyword>
<protein>
    <submittedName>
        <fullName evidence="2">Uncharacterized protein</fullName>
    </submittedName>
</protein>
<feature type="region of interest" description="Disordered" evidence="1">
    <location>
        <begin position="1"/>
        <end position="46"/>
    </location>
</feature>
<accession>A0A517U1N7</accession>
<sequence length="196" mass="21855">MRRALWRRAQTRRCGSLTRPRTNSPESSSAVGPRSRGEAHPSRRRSARVAGRVWWAEIADQVGAARVSCRPPGGLLSRGKGAARLARRPSTNQSLNRRLGPGWSARATPVTIITTKFAGHHVRKKPFRVGQARPSRHPSCQWPVKRCHRRSSFYFSRLRLTRPRKSRTSGKPSALTTSNAIRSARSDQSECHPPAA</sequence>
<organism evidence="2 3">
    <name type="scientific">Lacipirellula limnantheis</name>
    <dbReference type="NCBI Taxonomy" id="2528024"/>
    <lineage>
        <taxon>Bacteria</taxon>
        <taxon>Pseudomonadati</taxon>
        <taxon>Planctomycetota</taxon>
        <taxon>Planctomycetia</taxon>
        <taxon>Pirellulales</taxon>
        <taxon>Lacipirellulaceae</taxon>
        <taxon>Lacipirellula</taxon>
    </lineage>
</organism>
<gene>
    <name evidence="2" type="ORF">I41_37270</name>
</gene>
<dbReference type="EMBL" id="CP036339">
    <property type="protein sequence ID" value="QDT74530.1"/>
    <property type="molecule type" value="Genomic_DNA"/>
</dbReference>
<dbReference type="AlphaFoldDB" id="A0A517U1N7"/>
<dbReference type="Proteomes" id="UP000317909">
    <property type="component" value="Chromosome"/>
</dbReference>
<feature type="region of interest" description="Disordered" evidence="1">
    <location>
        <begin position="161"/>
        <end position="196"/>
    </location>
</feature>